<protein>
    <recommendedName>
        <fullName evidence="9">Hemolysin</fullName>
    </recommendedName>
</protein>
<dbReference type="Gene3D" id="3.10.580.10">
    <property type="entry name" value="CBS-domain"/>
    <property type="match status" value="1"/>
</dbReference>
<dbReference type="Pfam" id="PF01595">
    <property type="entry name" value="CNNM"/>
    <property type="match status" value="1"/>
</dbReference>
<comment type="caution">
    <text evidence="7">The sequence shown here is derived from an EMBL/GenBank/DDBJ whole genome shotgun (WGS) entry which is preliminary data.</text>
</comment>
<dbReference type="EMBL" id="BKAG01000009">
    <property type="protein sequence ID" value="GEP42291.1"/>
    <property type="molecule type" value="Genomic_DNA"/>
</dbReference>
<feature type="domain" description="CBS" evidence="5">
    <location>
        <begin position="268"/>
        <end position="323"/>
    </location>
</feature>
<evidence type="ECO:0000256" key="3">
    <source>
        <dbReference type="PROSITE-ProRule" id="PRU00703"/>
    </source>
</evidence>
<evidence type="ECO:0008006" key="9">
    <source>
        <dbReference type="Google" id="ProtNLM"/>
    </source>
</evidence>
<dbReference type="PROSITE" id="PS51846">
    <property type="entry name" value="CNNM"/>
    <property type="match status" value="1"/>
</dbReference>
<evidence type="ECO:0000313" key="8">
    <source>
        <dbReference type="Proteomes" id="UP000321577"/>
    </source>
</evidence>
<sequence length="323" mass="35685">MILLFILTTLTVIGVSSLCSLTEAVLLSLNPLELQVQEKKGIAKAGRWLAMKQRIERPISAILVFNTLANTGLATLAGAQFVDLYGPDWLWAFSAFMTVAMLFGGEMTPKIIGVHFASSLAPKLINPLTWMLWICHPLVRVMEKFCERLKSKAVGGQTQSDRIMDIITLVESARAEQLLHNQEEIIMIHAATLSARRVRSAMVPLEAVRVFHAGHDLKENVKIQGPKLHRSYPVSPIGKLESVSGYIRVRELFVRNITEDAAASWQDLIRPVLHVDGKASLTQLLALFLEKSEVAALVDAPDGSVIGWITMDDVMKVLMGARV</sequence>
<keyword evidence="2 3" id="KW-0129">CBS domain</keyword>
<evidence type="ECO:0000259" key="6">
    <source>
        <dbReference type="PROSITE" id="PS51846"/>
    </source>
</evidence>
<dbReference type="PANTHER" id="PTHR22777:SF4">
    <property type="entry name" value="UPF0053 PROTEIN SLL1254"/>
    <property type="match status" value="1"/>
</dbReference>
<dbReference type="InterPro" id="IPR002550">
    <property type="entry name" value="CNNM"/>
</dbReference>
<evidence type="ECO:0000259" key="5">
    <source>
        <dbReference type="PROSITE" id="PS51371"/>
    </source>
</evidence>
<keyword evidence="8" id="KW-1185">Reference proteome</keyword>
<gene>
    <name evidence="7" type="ORF">BGE01nite_15820</name>
</gene>
<evidence type="ECO:0000256" key="2">
    <source>
        <dbReference type="ARBA" id="ARBA00023122"/>
    </source>
</evidence>
<reference evidence="7 8" key="1">
    <citation type="submission" date="2019-07" db="EMBL/GenBank/DDBJ databases">
        <title>Whole genome shotgun sequence of Brevifollis gellanilyticus NBRC 108608.</title>
        <authorList>
            <person name="Hosoyama A."/>
            <person name="Uohara A."/>
            <person name="Ohji S."/>
            <person name="Ichikawa N."/>
        </authorList>
    </citation>
    <scope>NUCLEOTIDE SEQUENCE [LARGE SCALE GENOMIC DNA]</scope>
    <source>
        <strain evidence="7 8">NBRC 108608</strain>
    </source>
</reference>
<dbReference type="Pfam" id="PF00571">
    <property type="entry name" value="CBS"/>
    <property type="match status" value="1"/>
</dbReference>
<keyword evidence="4" id="KW-1133">Transmembrane helix</keyword>
<proteinExistence type="predicted"/>
<keyword evidence="4" id="KW-0812">Transmembrane</keyword>
<evidence type="ECO:0000256" key="1">
    <source>
        <dbReference type="ARBA" id="ARBA00022737"/>
    </source>
</evidence>
<dbReference type="PROSITE" id="PS51371">
    <property type="entry name" value="CBS"/>
    <property type="match status" value="1"/>
</dbReference>
<dbReference type="PANTHER" id="PTHR22777">
    <property type="entry name" value="HEMOLYSIN-RELATED"/>
    <property type="match status" value="1"/>
</dbReference>
<name>A0A512M7H2_9BACT</name>
<keyword evidence="1" id="KW-0677">Repeat</keyword>
<keyword evidence="4" id="KW-0472">Membrane</keyword>
<dbReference type="InterPro" id="IPR000644">
    <property type="entry name" value="CBS_dom"/>
</dbReference>
<dbReference type="AlphaFoldDB" id="A0A512M7H2"/>
<dbReference type="Proteomes" id="UP000321577">
    <property type="component" value="Unassembled WGS sequence"/>
</dbReference>
<evidence type="ECO:0000256" key="4">
    <source>
        <dbReference type="PROSITE-ProRule" id="PRU01193"/>
    </source>
</evidence>
<feature type="domain" description="CNNM transmembrane" evidence="6">
    <location>
        <begin position="1"/>
        <end position="182"/>
    </location>
</feature>
<accession>A0A512M7H2</accession>
<dbReference type="SUPFAM" id="SSF54631">
    <property type="entry name" value="CBS-domain pair"/>
    <property type="match status" value="1"/>
</dbReference>
<evidence type="ECO:0000313" key="7">
    <source>
        <dbReference type="EMBL" id="GEP42291.1"/>
    </source>
</evidence>
<organism evidence="7 8">
    <name type="scientific">Brevifollis gellanilyticus</name>
    <dbReference type="NCBI Taxonomy" id="748831"/>
    <lineage>
        <taxon>Bacteria</taxon>
        <taxon>Pseudomonadati</taxon>
        <taxon>Verrucomicrobiota</taxon>
        <taxon>Verrucomicrobiia</taxon>
        <taxon>Verrucomicrobiales</taxon>
        <taxon>Verrucomicrobiaceae</taxon>
    </lineage>
</organism>
<dbReference type="InterPro" id="IPR046342">
    <property type="entry name" value="CBS_dom_sf"/>
</dbReference>
<dbReference type="GO" id="GO:0005886">
    <property type="term" value="C:plasma membrane"/>
    <property type="evidence" value="ECO:0007669"/>
    <property type="project" value="TreeGrafter"/>
</dbReference>